<comment type="caution">
    <text evidence="1">The sequence shown here is derived from an EMBL/GenBank/DDBJ whole genome shotgun (WGS) entry which is preliminary data.</text>
</comment>
<gene>
    <name evidence="1" type="ORF">L596_012482</name>
</gene>
<proteinExistence type="predicted"/>
<evidence type="ECO:0000313" key="2">
    <source>
        <dbReference type="Proteomes" id="UP000298663"/>
    </source>
</evidence>
<accession>A0A4U5NY05</accession>
<reference evidence="1 2" key="2">
    <citation type="journal article" date="2019" name="G3 (Bethesda)">
        <title>Hybrid Assembly of the Genome of the Entomopathogenic Nematode Steinernema carpocapsae Identifies the X-Chromosome.</title>
        <authorList>
            <person name="Serra L."/>
            <person name="Macchietto M."/>
            <person name="Macias-Munoz A."/>
            <person name="McGill C.J."/>
            <person name="Rodriguez I.M."/>
            <person name="Rodriguez B."/>
            <person name="Murad R."/>
            <person name="Mortazavi A."/>
        </authorList>
    </citation>
    <scope>NUCLEOTIDE SEQUENCE [LARGE SCALE GENOMIC DNA]</scope>
    <source>
        <strain evidence="1 2">ALL</strain>
    </source>
</reference>
<keyword evidence="2" id="KW-1185">Reference proteome</keyword>
<reference evidence="1 2" key="1">
    <citation type="journal article" date="2015" name="Genome Biol.">
        <title>Comparative genomics of Steinernema reveals deeply conserved gene regulatory networks.</title>
        <authorList>
            <person name="Dillman A.R."/>
            <person name="Macchietto M."/>
            <person name="Porter C.F."/>
            <person name="Rogers A."/>
            <person name="Williams B."/>
            <person name="Antoshechkin I."/>
            <person name="Lee M.M."/>
            <person name="Goodwin Z."/>
            <person name="Lu X."/>
            <person name="Lewis E.E."/>
            <person name="Goodrich-Blair H."/>
            <person name="Stock S.P."/>
            <person name="Adams B.J."/>
            <person name="Sternberg P.W."/>
            <person name="Mortazavi A."/>
        </authorList>
    </citation>
    <scope>NUCLEOTIDE SEQUENCE [LARGE SCALE GENOMIC DNA]</scope>
    <source>
        <strain evidence="1 2">ALL</strain>
    </source>
</reference>
<protein>
    <submittedName>
        <fullName evidence="1">Uncharacterized protein</fullName>
    </submittedName>
</protein>
<sequence>MFCAPSRGVSVPGGAWGACRRPHTVQGSFWDDVGNLQFLDLFESLKAVVLLIERLNANLNLKCSTLL</sequence>
<name>A0A4U5NY05_STECR</name>
<evidence type="ECO:0000313" key="1">
    <source>
        <dbReference type="EMBL" id="TKR88201.1"/>
    </source>
</evidence>
<organism evidence="1 2">
    <name type="scientific">Steinernema carpocapsae</name>
    <name type="common">Entomopathogenic nematode</name>
    <dbReference type="NCBI Taxonomy" id="34508"/>
    <lineage>
        <taxon>Eukaryota</taxon>
        <taxon>Metazoa</taxon>
        <taxon>Ecdysozoa</taxon>
        <taxon>Nematoda</taxon>
        <taxon>Chromadorea</taxon>
        <taxon>Rhabditida</taxon>
        <taxon>Tylenchina</taxon>
        <taxon>Panagrolaimomorpha</taxon>
        <taxon>Strongyloidoidea</taxon>
        <taxon>Steinernematidae</taxon>
        <taxon>Steinernema</taxon>
    </lineage>
</organism>
<dbReference type="EMBL" id="AZBU02000003">
    <property type="protein sequence ID" value="TKR88201.1"/>
    <property type="molecule type" value="Genomic_DNA"/>
</dbReference>
<dbReference type="Proteomes" id="UP000298663">
    <property type="component" value="Unassembled WGS sequence"/>
</dbReference>
<dbReference type="AlphaFoldDB" id="A0A4U5NY05"/>
<dbReference type="PROSITE" id="PS51257">
    <property type="entry name" value="PROKAR_LIPOPROTEIN"/>
    <property type="match status" value="1"/>
</dbReference>